<feature type="transmembrane region" description="Helical" evidence="1">
    <location>
        <begin position="21"/>
        <end position="44"/>
    </location>
</feature>
<dbReference type="Pfam" id="PF09911">
    <property type="entry name" value="DUF2140"/>
    <property type="match status" value="1"/>
</dbReference>
<keyword evidence="1" id="KW-0812">Transmembrane</keyword>
<reference evidence="2" key="1">
    <citation type="submission" date="2023-03" db="EMBL/GenBank/DDBJ databases">
        <authorList>
            <person name="Shen W."/>
            <person name="Cai J."/>
        </authorList>
    </citation>
    <scope>NUCLEOTIDE SEQUENCE</scope>
    <source>
        <strain evidence="2">P69-2</strain>
    </source>
</reference>
<comment type="caution">
    <text evidence="2">The sequence shown here is derived from an EMBL/GenBank/DDBJ whole genome shotgun (WGS) entry which is preliminary data.</text>
</comment>
<evidence type="ECO:0000313" key="3">
    <source>
        <dbReference type="Proteomes" id="UP001180842"/>
    </source>
</evidence>
<dbReference type="AlphaFoldDB" id="A0AAE4HZX8"/>
<proteinExistence type="predicted"/>
<gene>
    <name evidence="2" type="ORF">P7H00_07985</name>
</gene>
<dbReference type="Proteomes" id="UP001180842">
    <property type="component" value="Unassembled WGS sequence"/>
</dbReference>
<keyword evidence="1" id="KW-1133">Transmembrane helix</keyword>
<dbReference type="EMBL" id="JARQAI010000009">
    <property type="protein sequence ID" value="MDT2737065.1"/>
    <property type="molecule type" value="Genomic_DNA"/>
</dbReference>
<sequence>MEEPKKETTIRTKTTEKINRWKIAFLVLVGILLGGVIFATVRVFTVRETNLPPSSETTVPKGSPVLTMNTNKKKLNTVMEYFLNDLQKDSAVKYEFYLENQAMLKGQFKLLGAKVDFYLYFDPYVMDNGNIQLKARDLSIGTLNLPVSQVMAAIERGYKFPKWVSIDPDEQTVVLKLNQFKLNNGMFIKANHIDLVGDDIQFSLYLPKEKKTND</sequence>
<keyword evidence="1" id="KW-0472">Membrane</keyword>
<dbReference type="InterPro" id="IPR018672">
    <property type="entry name" value="DUF2140"/>
</dbReference>
<dbReference type="RefSeq" id="WP_067627161.1">
    <property type="nucleotide sequence ID" value="NZ_BAAAXL010000006.1"/>
</dbReference>
<name>A0AAE4HZX8_9ENTE</name>
<evidence type="ECO:0000256" key="1">
    <source>
        <dbReference type="SAM" id="Phobius"/>
    </source>
</evidence>
<organism evidence="2 3">
    <name type="scientific">Enterococcus pseudoavium</name>
    <dbReference type="NCBI Taxonomy" id="44007"/>
    <lineage>
        <taxon>Bacteria</taxon>
        <taxon>Bacillati</taxon>
        <taxon>Bacillota</taxon>
        <taxon>Bacilli</taxon>
        <taxon>Lactobacillales</taxon>
        <taxon>Enterococcaceae</taxon>
        <taxon>Enterococcus</taxon>
    </lineage>
</organism>
<evidence type="ECO:0000313" key="2">
    <source>
        <dbReference type="EMBL" id="MDT2737065.1"/>
    </source>
</evidence>
<protein>
    <submittedName>
        <fullName evidence="2">YpmS family protein</fullName>
    </submittedName>
</protein>
<accession>A0AAE4HZX8</accession>